<dbReference type="HOGENOM" id="CLU_122125_0_0_1"/>
<dbReference type="Gramene" id="OGLUM08G24660.1">
    <property type="protein sequence ID" value="OGLUM08G24660.1"/>
    <property type="gene ID" value="OGLUM08G24660"/>
</dbReference>
<keyword evidence="3" id="KW-1185">Reference proteome</keyword>
<sequence length="192" mass="20907">MPPVAAAGLAPAAARSCSKKTTCMTTRSGRRLFCAAWMHASLDSFFTSIKLEIFRSSSPPSARSDATDNKYTLRKTSMSVYSPSWVALAASRKEVGEEDSDAHGGVEEGAEEVAEVRERAADDDEDAGAARGHHARRLRRPPHPPGQPFVPLLRRGGRRQRPPPSPGLAPRAPPRQESVGEWKSRADGQRWP</sequence>
<name>A0A0E0AYS5_9ORYZ</name>
<feature type="compositionally biased region" description="Basic and acidic residues" evidence="1">
    <location>
        <begin position="91"/>
        <end position="106"/>
    </location>
</feature>
<dbReference type="STRING" id="40148.A0A0E0AYS5"/>
<feature type="region of interest" description="Disordered" evidence="1">
    <location>
        <begin position="91"/>
        <end position="192"/>
    </location>
</feature>
<dbReference type="AlphaFoldDB" id="A0A0E0AYS5"/>
<organism evidence="2">
    <name type="scientific">Oryza glumipatula</name>
    <dbReference type="NCBI Taxonomy" id="40148"/>
    <lineage>
        <taxon>Eukaryota</taxon>
        <taxon>Viridiplantae</taxon>
        <taxon>Streptophyta</taxon>
        <taxon>Embryophyta</taxon>
        <taxon>Tracheophyta</taxon>
        <taxon>Spermatophyta</taxon>
        <taxon>Magnoliopsida</taxon>
        <taxon>Liliopsida</taxon>
        <taxon>Poales</taxon>
        <taxon>Poaceae</taxon>
        <taxon>BOP clade</taxon>
        <taxon>Oryzoideae</taxon>
        <taxon>Oryzeae</taxon>
        <taxon>Oryzinae</taxon>
        <taxon>Oryza</taxon>
    </lineage>
</organism>
<protein>
    <submittedName>
        <fullName evidence="2">Uncharacterized protein</fullName>
    </submittedName>
</protein>
<feature type="compositionally biased region" description="Basic residues" evidence="1">
    <location>
        <begin position="131"/>
        <end position="142"/>
    </location>
</feature>
<dbReference type="EnsemblPlants" id="OGLUM08G24660.1">
    <property type="protein sequence ID" value="OGLUM08G24660.1"/>
    <property type="gene ID" value="OGLUM08G24660"/>
</dbReference>
<evidence type="ECO:0000256" key="1">
    <source>
        <dbReference type="SAM" id="MobiDB-lite"/>
    </source>
</evidence>
<reference evidence="2" key="1">
    <citation type="submission" date="2015-04" db="UniProtKB">
        <authorList>
            <consortium name="EnsemblPlants"/>
        </authorList>
    </citation>
    <scope>IDENTIFICATION</scope>
</reference>
<dbReference type="Proteomes" id="UP000026961">
    <property type="component" value="Chromosome 8"/>
</dbReference>
<feature type="compositionally biased region" description="Pro residues" evidence="1">
    <location>
        <begin position="162"/>
        <end position="173"/>
    </location>
</feature>
<evidence type="ECO:0000313" key="3">
    <source>
        <dbReference type="Proteomes" id="UP000026961"/>
    </source>
</evidence>
<evidence type="ECO:0000313" key="2">
    <source>
        <dbReference type="EnsemblPlants" id="OGLUM08G24660.1"/>
    </source>
</evidence>
<accession>A0A0E0AYS5</accession>
<feature type="compositionally biased region" description="Basic and acidic residues" evidence="1">
    <location>
        <begin position="178"/>
        <end position="192"/>
    </location>
</feature>
<reference evidence="2" key="2">
    <citation type="submission" date="2018-05" db="EMBL/GenBank/DDBJ databases">
        <title>OgluRS3 (Oryza glumaepatula Reference Sequence Version 3).</title>
        <authorList>
            <person name="Zhang J."/>
            <person name="Kudrna D."/>
            <person name="Lee S."/>
            <person name="Talag J."/>
            <person name="Welchert J."/>
            <person name="Wing R.A."/>
        </authorList>
    </citation>
    <scope>NUCLEOTIDE SEQUENCE [LARGE SCALE GENOMIC DNA]</scope>
</reference>
<proteinExistence type="predicted"/>